<proteinExistence type="predicted"/>
<dbReference type="EMBL" id="BAABGU010000024">
    <property type="protein sequence ID" value="GAA4574628.1"/>
    <property type="molecule type" value="Genomic_DNA"/>
</dbReference>
<dbReference type="InterPro" id="IPR034660">
    <property type="entry name" value="DinB/YfiT-like"/>
</dbReference>
<comment type="caution">
    <text evidence="1">The sequence shown here is derived from an EMBL/GenBank/DDBJ whole genome shotgun (WGS) entry which is preliminary data.</text>
</comment>
<sequence>MPGILPAMTVAFPEPGPSSDVPALFLTYLDFYRKTVADRLTGLTDAQARSVRVPSGWTPVELVKHLTFMERRWLVWGFLGEQVPDPWGDHLRDRWHVGPDESMTDLVAALHTAGTRTREIVESTPPGMLAALGGRFTDEASRPTLVAILFHVLQEYARHAGHLDIVRELIDGHTGE</sequence>
<evidence type="ECO:0000313" key="1">
    <source>
        <dbReference type="EMBL" id="GAA4574628.1"/>
    </source>
</evidence>
<keyword evidence="2" id="KW-1185">Reference proteome</keyword>
<dbReference type="Gene3D" id="1.20.120.450">
    <property type="entry name" value="dinb family like domain"/>
    <property type="match status" value="1"/>
</dbReference>
<organism evidence="1 2">
    <name type="scientific">Micromonospora coerulea</name>
    <dbReference type="NCBI Taxonomy" id="47856"/>
    <lineage>
        <taxon>Bacteria</taxon>
        <taxon>Bacillati</taxon>
        <taxon>Actinomycetota</taxon>
        <taxon>Actinomycetes</taxon>
        <taxon>Micromonosporales</taxon>
        <taxon>Micromonosporaceae</taxon>
        <taxon>Micromonospora</taxon>
    </lineage>
</organism>
<name>A0ABP8SUM2_9ACTN</name>
<dbReference type="Pfam" id="PF04978">
    <property type="entry name" value="MST"/>
    <property type="match status" value="1"/>
</dbReference>
<accession>A0ABP8SUM2</accession>
<gene>
    <name evidence="1" type="ORF">GCM10023176_42040</name>
</gene>
<dbReference type="SUPFAM" id="SSF109854">
    <property type="entry name" value="DinB/YfiT-like putative metalloenzymes"/>
    <property type="match status" value="1"/>
</dbReference>
<reference evidence="2" key="1">
    <citation type="journal article" date="2019" name="Int. J. Syst. Evol. Microbiol.">
        <title>The Global Catalogue of Microorganisms (GCM) 10K type strain sequencing project: providing services to taxonomists for standard genome sequencing and annotation.</title>
        <authorList>
            <consortium name="The Broad Institute Genomics Platform"/>
            <consortium name="The Broad Institute Genome Sequencing Center for Infectious Disease"/>
            <person name="Wu L."/>
            <person name="Ma J."/>
        </authorList>
    </citation>
    <scope>NUCLEOTIDE SEQUENCE [LARGE SCALE GENOMIC DNA]</scope>
    <source>
        <strain evidence="2">JCM 3175</strain>
    </source>
</reference>
<dbReference type="InterPro" id="IPR007061">
    <property type="entry name" value="MST-like"/>
</dbReference>
<protein>
    <submittedName>
        <fullName evidence="1">DinB family protein</fullName>
    </submittedName>
</protein>
<dbReference type="Proteomes" id="UP001500307">
    <property type="component" value="Unassembled WGS sequence"/>
</dbReference>
<evidence type="ECO:0000313" key="2">
    <source>
        <dbReference type="Proteomes" id="UP001500307"/>
    </source>
</evidence>